<dbReference type="OrthoDB" id="928769at2"/>
<evidence type="ECO:0000313" key="3">
    <source>
        <dbReference type="Proteomes" id="UP000191040"/>
    </source>
</evidence>
<evidence type="ECO:0000313" key="2">
    <source>
        <dbReference type="EMBL" id="SKB09448.1"/>
    </source>
</evidence>
<feature type="chain" id="PRO_5013024390" description="ScyD/ScyE family protein" evidence="1">
    <location>
        <begin position="28"/>
        <end position="370"/>
    </location>
</feature>
<keyword evidence="3" id="KW-1185">Reference proteome</keyword>
<organism evidence="2 3">
    <name type="scientific">Aeromicrobium choanae</name>
    <dbReference type="NCBI Taxonomy" id="1736691"/>
    <lineage>
        <taxon>Bacteria</taxon>
        <taxon>Bacillati</taxon>
        <taxon>Actinomycetota</taxon>
        <taxon>Actinomycetes</taxon>
        <taxon>Propionibacteriales</taxon>
        <taxon>Nocardioidaceae</taxon>
        <taxon>Aeromicrobium</taxon>
    </lineage>
</organism>
<dbReference type="AlphaFoldDB" id="A0A1T4Z6F5"/>
<dbReference type="Proteomes" id="UP000191040">
    <property type="component" value="Chromosome I"/>
</dbReference>
<keyword evidence="1" id="KW-0732">Signal</keyword>
<evidence type="ECO:0008006" key="4">
    <source>
        <dbReference type="Google" id="ProtNLM"/>
    </source>
</evidence>
<dbReference type="NCBIfam" id="NF033206">
    <property type="entry name" value="ScyE_fam"/>
    <property type="match status" value="1"/>
</dbReference>
<evidence type="ECO:0000256" key="1">
    <source>
        <dbReference type="SAM" id="SignalP"/>
    </source>
</evidence>
<gene>
    <name evidence="2" type="ORF">SAMN06295964_2706</name>
</gene>
<dbReference type="EMBL" id="LT796768">
    <property type="protein sequence ID" value="SKB09448.1"/>
    <property type="molecule type" value="Genomic_DNA"/>
</dbReference>
<name>A0A1T4Z6F5_9ACTN</name>
<dbReference type="InterPro" id="IPR011042">
    <property type="entry name" value="6-blade_b-propeller_TolB-like"/>
</dbReference>
<dbReference type="RefSeq" id="WP_153303023.1">
    <property type="nucleotide sequence ID" value="NZ_LT796768.1"/>
</dbReference>
<dbReference type="InterPro" id="IPR048031">
    <property type="entry name" value="ScyD/ScyE-like"/>
</dbReference>
<feature type="signal peptide" evidence="1">
    <location>
        <begin position="1"/>
        <end position="27"/>
    </location>
</feature>
<proteinExistence type="predicted"/>
<reference evidence="3" key="1">
    <citation type="submission" date="2017-02" db="EMBL/GenBank/DDBJ databases">
        <authorList>
            <person name="Varghese N."/>
            <person name="Submissions S."/>
        </authorList>
    </citation>
    <scope>NUCLEOTIDE SEQUENCE [LARGE SCALE GENOMIC DNA]</scope>
    <source>
        <strain evidence="3">9H-4</strain>
    </source>
</reference>
<dbReference type="Gene3D" id="2.120.10.30">
    <property type="entry name" value="TolB, C-terminal domain"/>
    <property type="match status" value="1"/>
</dbReference>
<protein>
    <recommendedName>
        <fullName evidence="4">ScyD/ScyE family protein</fullName>
    </recommendedName>
</protein>
<sequence>MRPVLRVVTTAATVTCVALAFAPSASAHGKHRPAPRPISVVAGGLEGPFQISRDGHHRLLVMESGAGRVISVDPRKRGSVRTLVSGLGPNAASGAVRVGKHIAIVTGEADPSAPAGPYPGSSVLVASKGKVSVFADLMAHELKYNPDGQTQFAPDGTTPLDALSNPFSLLAERGRHAGVLVADGGANAVLRVNSKGRVSTFFVPPTVNTGACAGRPNNDAAHTGCDSVPTGLAYGPRNTIYVSALTGEAPGEGRVYVLDARTAKVRKVIKGFTAPTGIAVGRDGTMYVTEVLEGMPEGEPGPEFDPATVGQIVKVSPWGKRTYAQVTMPTGVVLAGRSLYATAWSIAGFLGIEGAGQVVKVSDRAFRRAS</sequence>
<accession>A0A1T4Z6F5</accession>
<dbReference type="STRING" id="1736691.SAMN06295964_2706"/>
<dbReference type="SUPFAM" id="SSF101898">
    <property type="entry name" value="NHL repeat"/>
    <property type="match status" value="1"/>
</dbReference>